<name>A0A8S1QIS3_PARPR</name>
<dbReference type="OMA" id="LQEPCSI"/>
<proteinExistence type="predicted"/>
<dbReference type="EMBL" id="CAJJDM010000169">
    <property type="protein sequence ID" value="CAD8114941.1"/>
    <property type="molecule type" value="Genomic_DNA"/>
</dbReference>
<evidence type="ECO:0008006" key="3">
    <source>
        <dbReference type="Google" id="ProtNLM"/>
    </source>
</evidence>
<evidence type="ECO:0000313" key="1">
    <source>
        <dbReference type="EMBL" id="CAD8114941.1"/>
    </source>
</evidence>
<evidence type="ECO:0000313" key="2">
    <source>
        <dbReference type="Proteomes" id="UP000688137"/>
    </source>
</evidence>
<dbReference type="Pfam" id="PF03130">
    <property type="entry name" value="HEAT_PBS"/>
    <property type="match status" value="1"/>
</dbReference>
<accession>A0A8S1QIS3</accession>
<organism evidence="1 2">
    <name type="scientific">Paramecium primaurelia</name>
    <dbReference type="NCBI Taxonomy" id="5886"/>
    <lineage>
        <taxon>Eukaryota</taxon>
        <taxon>Sar</taxon>
        <taxon>Alveolata</taxon>
        <taxon>Ciliophora</taxon>
        <taxon>Intramacronucleata</taxon>
        <taxon>Oligohymenophorea</taxon>
        <taxon>Peniculida</taxon>
        <taxon>Parameciidae</taxon>
        <taxon>Paramecium</taxon>
    </lineage>
</organism>
<protein>
    <recommendedName>
        <fullName evidence="3">Deoxyhypusine monooxygenase</fullName>
    </recommendedName>
</protein>
<dbReference type="GO" id="GO:0016491">
    <property type="term" value="F:oxidoreductase activity"/>
    <property type="evidence" value="ECO:0007669"/>
    <property type="project" value="TreeGrafter"/>
</dbReference>
<gene>
    <name evidence="1" type="ORF">PPRIM_AZ9-3.1.T1620029</name>
</gene>
<keyword evidence="2" id="KW-1185">Reference proteome</keyword>
<comment type="caution">
    <text evidence="1">The sequence shown here is derived from an EMBL/GenBank/DDBJ whole genome shotgun (WGS) entry which is preliminary data.</text>
</comment>
<reference evidence="1" key="1">
    <citation type="submission" date="2021-01" db="EMBL/GenBank/DDBJ databases">
        <authorList>
            <consortium name="Genoscope - CEA"/>
            <person name="William W."/>
        </authorList>
    </citation>
    <scope>NUCLEOTIDE SEQUENCE</scope>
</reference>
<sequence>MEKSPQKFYEIIINATSTVDQIYTAIFELRTINNKEAIELLKQGFYHLNKVENKSCLLLHEIAYALGQADLSLESLITQFLIQIISDDQQFDVVRHEAAEALANINQKEALDIFDKYSKKNVNDNLNILQDTCIIGLEKAKTINELGHLYGQKYLGTREPAAPFEKLDKDPVEYILDDQTSLFNKYRALYYLRNNAEIYFNNIDQLLTSNKLGALFKHEICFVIGQVGVAPKQIHEALINMIKDENQPAIARHEAIAAFQTVSSNKEITLEILNEYSKSIDQIVRETAIVSLKMMEFYG</sequence>
<dbReference type="AlphaFoldDB" id="A0A8S1QIS3"/>
<dbReference type="PANTHER" id="PTHR12697">
    <property type="entry name" value="PBS LYASE HEAT-LIKE PROTEIN"/>
    <property type="match status" value="1"/>
</dbReference>
<dbReference type="InterPro" id="IPR004155">
    <property type="entry name" value="PBS_lyase_HEAT"/>
</dbReference>
<dbReference type="PANTHER" id="PTHR12697:SF5">
    <property type="entry name" value="DEOXYHYPUSINE HYDROXYLASE"/>
    <property type="match status" value="1"/>
</dbReference>
<dbReference type="Proteomes" id="UP000688137">
    <property type="component" value="Unassembled WGS sequence"/>
</dbReference>